<evidence type="ECO:0000256" key="1">
    <source>
        <dbReference type="SAM" id="Phobius"/>
    </source>
</evidence>
<keyword evidence="3" id="KW-1185">Reference proteome</keyword>
<reference evidence="2 3" key="1">
    <citation type="submission" date="2019-07" db="EMBL/GenBank/DDBJ databases">
        <title>Whole genome shotgun sequence of Acetobacter nitrogenifigens NBRC 105050.</title>
        <authorList>
            <person name="Hosoyama A."/>
            <person name="Uohara A."/>
            <person name="Ohji S."/>
            <person name="Ichikawa N."/>
        </authorList>
    </citation>
    <scope>NUCLEOTIDE SEQUENCE [LARGE SCALE GENOMIC DNA]</scope>
    <source>
        <strain evidence="2 3">NBRC 105050</strain>
    </source>
</reference>
<keyword evidence="1" id="KW-1133">Transmembrane helix</keyword>
<protein>
    <submittedName>
        <fullName evidence="2">Uncharacterized protein</fullName>
    </submittedName>
</protein>
<keyword evidence="1" id="KW-0812">Transmembrane</keyword>
<comment type="caution">
    <text evidence="2">The sequence shown here is derived from an EMBL/GenBank/DDBJ whole genome shotgun (WGS) entry which is preliminary data.</text>
</comment>
<evidence type="ECO:0000313" key="3">
    <source>
        <dbReference type="Proteomes" id="UP000321635"/>
    </source>
</evidence>
<feature type="transmembrane region" description="Helical" evidence="1">
    <location>
        <begin position="29"/>
        <end position="48"/>
    </location>
</feature>
<dbReference type="Proteomes" id="UP000321635">
    <property type="component" value="Unassembled WGS sequence"/>
</dbReference>
<dbReference type="EMBL" id="BJYF01000041">
    <property type="protein sequence ID" value="GEN61516.1"/>
    <property type="molecule type" value="Genomic_DNA"/>
</dbReference>
<evidence type="ECO:0000313" key="2">
    <source>
        <dbReference type="EMBL" id="GEN61516.1"/>
    </source>
</evidence>
<name>A0A511XEY5_9PROT</name>
<gene>
    <name evidence="2" type="ORF">ANI02nite_34000</name>
</gene>
<proteinExistence type="predicted"/>
<accession>A0A511XEY5</accession>
<dbReference type="AlphaFoldDB" id="A0A511XEY5"/>
<dbReference type="STRING" id="1120919.GCA_000429165_03582"/>
<keyword evidence="1" id="KW-0472">Membrane</keyword>
<sequence length="120" mass="14039">MRSLLRTGWGTVTSEGLEATFSTKNMSEYYVAFCQVYGVFLLSVYFEFFPDLLRVTPNAQSHVRKMRVALAQLNRWPEMLTYEEMNQNIPKGMNFIYNIFRQVLAEKFEEGFILNGEKLS</sequence>
<organism evidence="2 3">
    <name type="scientific">Acetobacter nitrogenifigens DSM 23921 = NBRC 105050</name>
    <dbReference type="NCBI Taxonomy" id="1120919"/>
    <lineage>
        <taxon>Bacteria</taxon>
        <taxon>Pseudomonadati</taxon>
        <taxon>Pseudomonadota</taxon>
        <taxon>Alphaproteobacteria</taxon>
        <taxon>Acetobacterales</taxon>
        <taxon>Acetobacteraceae</taxon>
        <taxon>Acetobacter</taxon>
    </lineage>
</organism>